<organism evidence="1 2">
    <name type="scientific">Pandoraea norimbergensis</name>
    <dbReference type="NCBI Taxonomy" id="93219"/>
    <lineage>
        <taxon>Bacteria</taxon>
        <taxon>Pseudomonadati</taxon>
        <taxon>Pseudomonadota</taxon>
        <taxon>Betaproteobacteria</taxon>
        <taxon>Burkholderiales</taxon>
        <taxon>Burkholderiaceae</taxon>
        <taxon>Pandoraea</taxon>
    </lineage>
</organism>
<sequence>MVDHALGAAARPEGLARELGLALQVRVEVEGLAATARVHGVGHGAPEQGVGAILGVVDFQQHPAIAVGRCGRPVAAIRVAGIEVAFRNVVGCIGFHADEGRFDAEHGQQVVVAHALVAGGQIGMGEVAVFIAHDGARCQQFFTQVLQVWASGFAHGQSFLGDRDVAPRSSSSRLMRAQVSGCMMRKLPTSIAWGSGICGMTVRVARHGFHGRENRRSRHARRTLTGGPATVSKGFVRTCIPMREPGG</sequence>
<reference evidence="2" key="1">
    <citation type="submission" date="2015-12" db="EMBL/GenBank/DDBJ databases">
        <title>Complete genome sequence of Pandoraea norimbergensis DSM 11628.</title>
        <authorList>
            <person name="Ee R."/>
            <person name="Lim Y.-L."/>
            <person name="Yong D."/>
            <person name="Yin W.-F."/>
            <person name="Chan K.-G."/>
        </authorList>
    </citation>
    <scope>NUCLEOTIDE SEQUENCE [LARGE SCALE GENOMIC DNA]</scope>
    <source>
        <strain evidence="2">DSM 11628</strain>
    </source>
</reference>
<dbReference type="EMBL" id="CP013480">
    <property type="protein sequence ID" value="ALS62302.1"/>
    <property type="molecule type" value="Genomic_DNA"/>
</dbReference>
<evidence type="ECO:0000313" key="1">
    <source>
        <dbReference type="EMBL" id="ALS62302.1"/>
    </source>
</evidence>
<proteinExistence type="predicted"/>
<protein>
    <submittedName>
        <fullName evidence="1">Uncharacterized protein</fullName>
    </submittedName>
</protein>
<name>A0ABN4JMD4_9BURK</name>
<keyword evidence="2" id="KW-1185">Reference proteome</keyword>
<accession>A0ABN4JMD4</accession>
<gene>
    <name evidence="1" type="ORF">AT302_23435</name>
</gene>
<evidence type="ECO:0000313" key="2">
    <source>
        <dbReference type="Proteomes" id="UP000060277"/>
    </source>
</evidence>
<dbReference type="Proteomes" id="UP000060277">
    <property type="component" value="Chromosome"/>
</dbReference>